<dbReference type="KEGG" id="raj:RA11412_0538"/>
<keyword evidence="3" id="KW-1185">Reference proteome</keyword>
<sequence length="39" mass="3928">MSPSATPSASGGEVRTVGLTDDNKAGKPRPRSQGEPASM</sequence>
<gene>
    <name evidence="2" type="ORF">RA11412_0538</name>
</gene>
<name>A0A2Z5QWN2_9MICC</name>
<proteinExistence type="predicted"/>
<dbReference type="EMBL" id="AP017895">
    <property type="protein sequence ID" value="BAV86837.1"/>
    <property type="molecule type" value="Genomic_DNA"/>
</dbReference>
<dbReference type="Proteomes" id="UP000250241">
    <property type="component" value="Chromosome"/>
</dbReference>
<evidence type="ECO:0000313" key="3">
    <source>
        <dbReference type="Proteomes" id="UP000250241"/>
    </source>
</evidence>
<accession>A0A2Z5QWN2</accession>
<evidence type="ECO:0000256" key="1">
    <source>
        <dbReference type="SAM" id="MobiDB-lite"/>
    </source>
</evidence>
<feature type="region of interest" description="Disordered" evidence="1">
    <location>
        <begin position="1"/>
        <end position="39"/>
    </location>
</feature>
<organism evidence="2 3">
    <name type="scientific">Rothia aeria</name>
    <dbReference type="NCBI Taxonomy" id="172042"/>
    <lineage>
        <taxon>Bacteria</taxon>
        <taxon>Bacillati</taxon>
        <taxon>Actinomycetota</taxon>
        <taxon>Actinomycetes</taxon>
        <taxon>Micrococcales</taxon>
        <taxon>Micrococcaceae</taxon>
        <taxon>Rothia</taxon>
    </lineage>
</organism>
<reference evidence="2 3" key="1">
    <citation type="submission" date="2016-10" db="EMBL/GenBank/DDBJ databases">
        <title>Genome sequence of Rothia aeria strain JCM11412.</title>
        <authorList>
            <person name="Nambu T."/>
        </authorList>
    </citation>
    <scope>NUCLEOTIDE SEQUENCE [LARGE SCALE GENOMIC DNA]</scope>
    <source>
        <strain evidence="2 3">JCM 11412</strain>
    </source>
</reference>
<evidence type="ECO:0000313" key="2">
    <source>
        <dbReference type="EMBL" id="BAV86837.1"/>
    </source>
</evidence>
<protein>
    <submittedName>
        <fullName evidence="2">Uncharacterized protein</fullName>
    </submittedName>
</protein>
<dbReference type="AlphaFoldDB" id="A0A2Z5QWN2"/>